<comment type="caution">
    <text evidence="8">The sequence shown here is derived from an EMBL/GenBank/DDBJ whole genome shotgun (WGS) entry which is preliminary data.</text>
</comment>
<evidence type="ECO:0000256" key="2">
    <source>
        <dbReference type="ARBA" id="ARBA00022448"/>
    </source>
</evidence>
<organism evidence="8 9">
    <name type="scientific">Streptomyces spinosisporus</name>
    <dbReference type="NCBI Taxonomy" id="2927582"/>
    <lineage>
        <taxon>Bacteria</taxon>
        <taxon>Bacillati</taxon>
        <taxon>Actinomycetota</taxon>
        <taxon>Actinomycetes</taxon>
        <taxon>Kitasatosporales</taxon>
        <taxon>Streptomycetaceae</taxon>
        <taxon>Streptomyces</taxon>
    </lineage>
</organism>
<dbReference type="EMBL" id="JALDAX010000004">
    <property type="protein sequence ID" value="MCI3240613.1"/>
    <property type="molecule type" value="Genomic_DNA"/>
</dbReference>
<comment type="subcellular location">
    <subcellularLocation>
        <location evidence="1">Membrane</location>
        <topology evidence="1">Single-pass membrane protein</topology>
    </subcellularLocation>
</comment>
<dbReference type="RefSeq" id="WP_242709578.1">
    <property type="nucleotide sequence ID" value="NZ_JALDAX010000004.1"/>
</dbReference>
<keyword evidence="9" id="KW-1185">Reference proteome</keyword>
<keyword evidence="5" id="KW-1133">Transmembrane helix</keyword>
<evidence type="ECO:0000313" key="8">
    <source>
        <dbReference type="EMBL" id="MCI3240613.1"/>
    </source>
</evidence>
<keyword evidence="7" id="KW-0472">Membrane</keyword>
<dbReference type="Gene3D" id="1.20.5.3310">
    <property type="match status" value="1"/>
</dbReference>
<evidence type="ECO:0000313" key="9">
    <source>
        <dbReference type="Proteomes" id="UP001165270"/>
    </source>
</evidence>
<gene>
    <name evidence="8" type="ORF">MQN93_12845</name>
</gene>
<evidence type="ECO:0000256" key="6">
    <source>
        <dbReference type="ARBA" id="ARBA00023010"/>
    </source>
</evidence>
<dbReference type="InterPro" id="IPR003369">
    <property type="entry name" value="TatA/B/E"/>
</dbReference>
<reference evidence="8" key="1">
    <citation type="submission" date="2022-03" db="EMBL/GenBank/DDBJ databases">
        <title>Streptomyces 7R015 and 7R016 isolated from Barleria lupulina in Thailand.</title>
        <authorList>
            <person name="Kanchanasin P."/>
            <person name="Phongsopitanun W."/>
            <person name="Tanasupawat S."/>
        </authorList>
    </citation>
    <scope>NUCLEOTIDE SEQUENCE</scope>
    <source>
        <strain evidence="8">7R016</strain>
    </source>
</reference>
<dbReference type="PANTHER" id="PTHR42982:SF8">
    <property type="entry name" value="SEC-INDEPENDENT PROTEIN TRANSLOCASE PROTEIN TATA"/>
    <property type="match status" value="1"/>
</dbReference>
<evidence type="ECO:0000256" key="5">
    <source>
        <dbReference type="ARBA" id="ARBA00022989"/>
    </source>
</evidence>
<sequence>MFGLSELALILLVVVVVLGVKKLPELTRSAGKATRIFKSEAKALKAQDSSGGAPRS</sequence>
<accession>A0ABS9XET9</accession>
<evidence type="ECO:0000256" key="4">
    <source>
        <dbReference type="ARBA" id="ARBA00022927"/>
    </source>
</evidence>
<keyword evidence="2" id="KW-0813">Transport</keyword>
<keyword evidence="3" id="KW-0812">Transmembrane</keyword>
<dbReference type="PANTHER" id="PTHR42982">
    <property type="entry name" value="SEC-INDEPENDENT PROTEIN TRANSLOCASE PROTEIN TATA"/>
    <property type="match status" value="1"/>
</dbReference>
<keyword evidence="6" id="KW-0811">Translocation</keyword>
<evidence type="ECO:0000256" key="3">
    <source>
        <dbReference type="ARBA" id="ARBA00022692"/>
    </source>
</evidence>
<protein>
    <submittedName>
        <fullName evidence="8">Twin-arginine translocase TatA/TatE family subunit</fullName>
    </submittedName>
</protein>
<proteinExistence type="predicted"/>
<keyword evidence="4" id="KW-0653">Protein transport</keyword>
<evidence type="ECO:0000256" key="7">
    <source>
        <dbReference type="ARBA" id="ARBA00023136"/>
    </source>
</evidence>
<dbReference type="Proteomes" id="UP001165270">
    <property type="component" value="Unassembled WGS sequence"/>
</dbReference>
<dbReference type="Pfam" id="PF02416">
    <property type="entry name" value="TatA_B_E"/>
    <property type="match status" value="1"/>
</dbReference>
<evidence type="ECO:0000256" key="1">
    <source>
        <dbReference type="ARBA" id="ARBA00004167"/>
    </source>
</evidence>
<name>A0ABS9XET9_9ACTN</name>